<feature type="chain" id="PRO_5026153020" description="Secreted protein" evidence="1">
    <location>
        <begin position="22"/>
        <end position="117"/>
    </location>
</feature>
<feature type="non-terminal residue" evidence="2">
    <location>
        <position position="117"/>
    </location>
</feature>
<name>A0A6G0ZPM8_APHCR</name>
<accession>A0A6G0ZPM8</accession>
<reference evidence="2 3" key="1">
    <citation type="submission" date="2019-08" db="EMBL/GenBank/DDBJ databases">
        <title>Whole genome of Aphis craccivora.</title>
        <authorList>
            <person name="Voronova N.V."/>
            <person name="Shulinski R.S."/>
            <person name="Bandarenka Y.V."/>
            <person name="Zhorov D.G."/>
            <person name="Warner D."/>
        </authorList>
    </citation>
    <scope>NUCLEOTIDE SEQUENCE [LARGE SCALE GENOMIC DNA]</scope>
    <source>
        <strain evidence="2">180601</strain>
        <tissue evidence="2">Whole Body</tissue>
    </source>
</reference>
<sequence length="117" mass="14246">MMCVFFFVFVSVYSIINRNNASIFNFGGSFRWQRFLVHYKEKNKKKKKVTEKREFLRKTNFRPNRFFLYDSERCVFFVFVSVYSITCRNNASISNFGDSFRWKIEYSWCIIKVKSSL</sequence>
<evidence type="ECO:0008006" key="4">
    <source>
        <dbReference type="Google" id="ProtNLM"/>
    </source>
</evidence>
<gene>
    <name evidence="2" type="ORF">FWK35_00000990</name>
</gene>
<proteinExistence type="predicted"/>
<dbReference type="EMBL" id="VUJU01000084">
    <property type="protein sequence ID" value="KAF0773234.1"/>
    <property type="molecule type" value="Genomic_DNA"/>
</dbReference>
<dbReference type="AlphaFoldDB" id="A0A6G0ZPM8"/>
<evidence type="ECO:0000256" key="1">
    <source>
        <dbReference type="SAM" id="SignalP"/>
    </source>
</evidence>
<evidence type="ECO:0000313" key="3">
    <source>
        <dbReference type="Proteomes" id="UP000478052"/>
    </source>
</evidence>
<comment type="caution">
    <text evidence="2">The sequence shown here is derived from an EMBL/GenBank/DDBJ whole genome shotgun (WGS) entry which is preliminary data.</text>
</comment>
<keyword evidence="1" id="KW-0732">Signal</keyword>
<protein>
    <recommendedName>
        <fullName evidence="4">Secreted protein</fullName>
    </recommendedName>
</protein>
<dbReference type="Proteomes" id="UP000478052">
    <property type="component" value="Unassembled WGS sequence"/>
</dbReference>
<feature type="signal peptide" evidence="1">
    <location>
        <begin position="1"/>
        <end position="21"/>
    </location>
</feature>
<keyword evidence="3" id="KW-1185">Reference proteome</keyword>
<evidence type="ECO:0000313" key="2">
    <source>
        <dbReference type="EMBL" id="KAF0773234.1"/>
    </source>
</evidence>
<organism evidence="2 3">
    <name type="scientific">Aphis craccivora</name>
    <name type="common">Cowpea aphid</name>
    <dbReference type="NCBI Taxonomy" id="307492"/>
    <lineage>
        <taxon>Eukaryota</taxon>
        <taxon>Metazoa</taxon>
        <taxon>Ecdysozoa</taxon>
        <taxon>Arthropoda</taxon>
        <taxon>Hexapoda</taxon>
        <taxon>Insecta</taxon>
        <taxon>Pterygota</taxon>
        <taxon>Neoptera</taxon>
        <taxon>Paraneoptera</taxon>
        <taxon>Hemiptera</taxon>
        <taxon>Sternorrhyncha</taxon>
        <taxon>Aphidomorpha</taxon>
        <taxon>Aphidoidea</taxon>
        <taxon>Aphididae</taxon>
        <taxon>Aphidini</taxon>
        <taxon>Aphis</taxon>
        <taxon>Aphis</taxon>
    </lineage>
</organism>